<accession>A0AA91FAI2</accession>
<evidence type="ECO:0008006" key="3">
    <source>
        <dbReference type="Google" id="ProtNLM"/>
    </source>
</evidence>
<evidence type="ECO:0000313" key="2">
    <source>
        <dbReference type="Proteomes" id="UP000093737"/>
    </source>
</evidence>
<reference evidence="1 2" key="1">
    <citation type="submission" date="2016-05" db="EMBL/GenBank/DDBJ databases">
        <authorList>
            <person name="Ramsay J.P."/>
        </authorList>
    </citation>
    <scope>NUCLEOTIDE SEQUENCE [LARGE SCALE GENOMIC DNA]</scope>
    <source>
        <strain evidence="1 2">NZP2042</strain>
    </source>
</reference>
<gene>
    <name evidence="1" type="ORF">A8145_00815</name>
</gene>
<organism evidence="1 2">
    <name type="scientific">Rhizobium loti</name>
    <name type="common">Mesorhizobium loti</name>
    <dbReference type="NCBI Taxonomy" id="381"/>
    <lineage>
        <taxon>Bacteria</taxon>
        <taxon>Pseudomonadati</taxon>
        <taxon>Pseudomonadota</taxon>
        <taxon>Alphaproteobacteria</taxon>
        <taxon>Hyphomicrobiales</taxon>
        <taxon>Phyllobacteriaceae</taxon>
        <taxon>Mesorhizobium</taxon>
    </lineage>
</organism>
<dbReference type="AlphaFoldDB" id="A0AA91FAI2"/>
<proteinExistence type="predicted"/>
<name>A0AA91FAI2_RHILI</name>
<comment type="caution">
    <text evidence="1">The sequence shown here is derived from an EMBL/GenBank/DDBJ whole genome shotgun (WGS) entry which is preliminary data.</text>
</comment>
<dbReference type="Pfam" id="PF11876">
    <property type="entry name" value="TsiV"/>
    <property type="match status" value="1"/>
</dbReference>
<dbReference type="Proteomes" id="UP000093737">
    <property type="component" value="Unassembled WGS sequence"/>
</dbReference>
<evidence type="ECO:0000313" key="1">
    <source>
        <dbReference type="EMBL" id="OBQ71457.1"/>
    </source>
</evidence>
<sequence>MVDDAPLNKILLEVVIYPKRLTVDDFDWILDVYEAVCPKSRIKLFKIAELPFWSSVADPVLTQAARSADRSNYRFFEAARKRIREGRGLEAQLWDGCEIDDDRGTFSLNIEAMKRRSLGLAWYVRFLFPLDFPVEQLTRLLRTLADRIDIYSGHGGPVFAFARDKKDEAFTEIYAKARRFWGVDIDMLDLIPFRMRSELKSPCWINLLGTSFMDDAGVAARIQDLRADADIAIFEQRFGTVFMLAAEPDSLDRNRLARKVLAYQQMAKVMDGFVLSGVGPLAGDGFISNAESTDEWLHRFSIDSKWLTLPTVQ</sequence>
<dbReference type="InterPro" id="IPR021815">
    <property type="entry name" value="TsiV"/>
</dbReference>
<dbReference type="EMBL" id="LYTK01000001">
    <property type="protein sequence ID" value="OBQ71457.1"/>
    <property type="molecule type" value="Genomic_DNA"/>
</dbReference>
<protein>
    <recommendedName>
        <fullName evidence="3">DUF3396 domain-containing protein</fullName>
    </recommendedName>
</protein>